<feature type="binding site" evidence="12">
    <location>
        <position position="226"/>
    </location>
    <ligand>
        <name>Ca(2+)</name>
        <dbReference type="ChEBI" id="CHEBI:29108"/>
        <label>2</label>
    </ligand>
</feature>
<keyword evidence="10 14" id="KW-1015">Disulfide bond</keyword>
<feature type="disulfide bond" evidence="14">
    <location>
        <begin position="133"/>
        <end position="358"/>
    </location>
</feature>
<evidence type="ECO:0000313" key="18">
    <source>
        <dbReference type="Proteomes" id="UP001187192"/>
    </source>
</evidence>
<feature type="binding site" evidence="12">
    <location>
        <position position="88"/>
    </location>
    <ligand>
        <name>Ca(2+)</name>
        <dbReference type="ChEBI" id="CHEBI:29108"/>
        <label>1</label>
    </ligand>
</feature>
<dbReference type="GO" id="GO:0042744">
    <property type="term" value="P:hydrogen peroxide catabolic process"/>
    <property type="evidence" value="ECO:0007669"/>
    <property type="project" value="UniProtKB-KW"/>
</dbReference>
<evidence type="ECO:0000256" key="7">
    <source>
        <dbReference type="ARBA" id="ARBA00022729"/>
    </source>
</evidence>
<dbReference type="Proteomes" id="UP001187192">
    <property type="component" value="Unassembled WGS sequence"/>
</dbReference>
<organism evidence="17 18">
    <name type="scientific">Ficus carica</name>
    <name type="common">Common fig</name>
    <dbReference type="NCBI Taxonomy" id="3494"/>
    <lineage>
        <taxon>Eukaryota</taxon>
        <taxon>Viridiplantae</taxon>
        <taxon>Streptophyta</taxon>
        <taxon>Embryophyta</taxon>
        <taxon>Tracheophyta</taxon>
        <taxon>Spermatophyta</taxon>
        <taxon>Magnoliopsida</taxon>
        <taxon>eudicotyledons</taxon>
        <taxon>Gunneridae</taxon>
        <taxon>Pentapetalae</taxon>
        <taxon>rosids</taxon>
        <taxon>fabids</taxon>
        <taxon>Rosales</taxon>
        <taxon>Moraceae</taxon>
        <taxon>Ficeae</taxon>
        <taxon>Ficus</taxon>
    </lineage>
</organism>
<gene>
    <name evidence="17" type="ORF">TIFTF001_021647</name>
</gene>
<dbReference type="Pfam" id="PF00141">
    <property type="entry name" value="peroxidase"/>
    <property type="match status" value="1"/>
</dbReference>
<keyword evidence="7 15" id="KW-0732">Signal</keyword>
<evidence type="ECO:0000256" key="6">
    <source>
        <dbReference type="ARBA" id="ARBA00022723"/>
    </source>
</evidence>
<feature type="binding site" evidence="12">
    <location>
        <position position="101"/>
    </location>
    <ligand>
        <name>Ca(2+)</name>
        <dbReference type="ChEBI" id="CHEBI:29108"/>
        <label>1</label>
    </ligand>
</feature>
<keyword evidence="9 12" id="KW-0408">Iron</keyword>
<dbReference type="PROSITE" id="PS50873">
    <property type="entry name" value="PEROXIDASE_4"/>
    <property type="match status" value="1"/>
</dbReference>
<evidence type="ECO:0000256" key="12">
    <source>
        <dbReference type="PIRSR" id="PIRSR600823-3"/>
    </source>
</evidence>
<evidence type="ECO:0000256" key="4">
    <source>
        <dbReference type="ARBA" id="ARBA00022559"/>
    </source>
</evidence>
<evidence type="ECO:0000259" key="16">
    <source>
        <dbReference type="PROSITE" id="PS50873"/>
    </source>
</evidence>
<comment type="function">
    <text evidence="15">Removal of H(2)O(2), oxidation of toxic reductants, biosynthesis and degradation of lignin, suberization, auxin catabolism, response to environmental stresses such as wounding, pathogen attack and oxidative stress.</text>
</comment>
<keyword evidence="6 12" id="KW-0479">Metal-binding</keyword>
<feature type="disulfide bond" evidence="14">
    <location>
        <begin position="84"/>
        <end position="89"/>
    </location>
</feature>
<dbReference type="SUPFAM" id="SSF48113">
    <property type="entry name" value="Heme-dependent peroxidases"/>
    <property type="match status" value="1"/>
</dbReference>
<dbReference type="InterPro" id="IPR019793">
    <property type="entry name" value="Peroxidases_heam-ligand_BS"/>
</dbReference>
<keyword evidence="4 15" id="KW-0575">Peroxidase</keyword>
<keyword evidence="15" id="KW-0964">Secreted</keyword>
<dbReference type="GO" id="GO:0006979">
    <property type="term" value="P:response to oxidative stress"/>
    <property type="evidence" value="ECO:0007669"/>
    <property type="project" value="UniProtKB-UniRule"/>
</dbReference>
<dbReference type="Gene3D" id="1.10.420.10">
    <property type="entry name" value="Peroxidase, domain 2"/>
    <property type="match status" value="1"/>
</dbReference>
<dbReference type="InterPro" id="IPR010255">
    <property type="entry name" value="Haem_peroxidase_sf"/>
</dbReference>
<evidence type="ECO:0000256" key="8">
    <source>
        <dbReference type="ARBA" id="ARBA00023002"/>
    </source>
</evidence>
<evidence type="ECO:0000256" key="1">
    <source>
        <dbReference type="ARBA" id="ARBA00000189"/>
    </source>
</evidence>
<feature type="binding site" description="axial binding residue" evidence="12">
    <location>
        <position position="225"/>
    </location>
    <ligand>
        <name>heme b</name>
        <dbReference type="ChEBI" id="CHEBI:60344"/>
    </ligand>
    <ligandPart>
        <name>Fe</name>
        <dbReference type="ChEBI" id="CHEBI:18248"/>
    </ligandPart>
</feature>
<keyword evidence="18" id="KW-1185">Reference proteome</keyword>
<dbReference type="PROSITE" id="PS00435">
    <property type="entry name" value="PEROXIDASE_1"/>
    <property type="match status" value="1"/>
</dbReference>
<keyword evidence="8 15" id="KW-0560">Oxidoreductase</keyword>
<accession>A0AA88DC28</accession>
<feature type="signal peptide" evidence="15">
    <location>
        <begin position="1"/>
        <end position="30"/>
    </location>
</feature>
<dbReference type="GO" id="GO:0140825">
    <property type="term" value="F:lactoperoxidase activity"/>
    <property type="evidence" value="ECO:0007669"/>
    <property type="project" value="UniProtKB-EC"/>
</dbReference>
<dbReference type="AlphaFoldDB" id="A0AA88DC28"/>
<dbReference type="PRINTS" id="PR00461">
    <property type="entry name" value="PLPEROXIDASE"/>
</dbReference>
<reference evidence="17" key="1">
    <citation type="submission" date="2023-07" db="EMBL/GenBank/DDBJ databases">
        <title>draft genome sequence of fig (Ficus carica).</title>
        <authorList>
            <person name="Takahashi T."/>
            <person name="Nishimura K."/>
        </authorList>
    </citation>
    <scope>NUCLEOTIDE SEQUENCE</scope>
</reference>
<evidence type="ECO:0000256" key="9">
    <source>
        <dbReference type="ARBA" id="ARBA00023004"/>
    </source>
</evidence>
<comment type="cofactor">
    <cofactor evidence="12 15">
        <name>Ca(2+)</name>
        <dbReference type="ChEBI" id="CHEBI:29108"/>
    </cofactor>
    <text evidence="12 15">Binds 2 calcium ions per subunit.</text>
</comment>
<evidence type="ECO:0000256" key="3">
    <source>
        <dbReference type="ARBA" id="ARBA00012313"/>
    </source>
</evidence>
<dbReference type="PRINTS" id="PR00458">
    <property type="entry name" value="PEROXIDASE"/>
</dbReference>
<evidence type="ECO:0000256" key="13">
    <source>
        <dbReference type="PIRSR" id="PIRSR600823-4"/>
    </source>
</evidence>
<feature type="site" description="Transition state stabilizer" evidence="13">
    <location>
        <position position="78"/>
    </location>
</feature>
<dbReference type="InterPro" id="IPR002016">
    <property type="entry name" value="Haem_peroxidase"/>
</dbReference>
<proteinExistence type="inferred from homology"/>
<dbReference type="GO" id="GO:0005576">
    <property type="term" value="C:extracellular region"/>
    <property type="evidence" value="ECO:0007669"/>
    <property type="project" value="UniProtKB-SubCell"/>
</dbReference>
<feature type="binding site" evidence="12">
    <location>
        <position position="83"/>
    </location>
    <ligand>
        <name>Ca(2+)</name>
        <dbReference type="ChEBI" id="CHEBI:29108"/>
        <label>1</label>
    </ligand>
</feature>
<dbReference type="EC" id="1.11.1.7" evidence="3 15"/>
<dbReference type="PANTHER" id="PTHR31235">
    <property type="entry name" value="PEROXIDASE 25-RELATED"/>
    <property type="match status" value="1"/>
</dbReference>
<comment type="similarity">
    <text evidence="2">Belongs to the peroxidase family. Ascorbate peroxidase subfamily.</text>
</comment>
<keyword evidence="5 15" id="KW-0349">Heme</keyword>
<feature type="binding site" evidence="12">
    <location>
        <position position="90"/>
    </location>
    <ligand>
        <name>Ca(2+)</name>
        <dbReference type="ChEBI" id="CHEBI:29108"/>
        <label>1</label>
    </ligand>
</feature>
<dbReference type="GO" id="GO:0020037">
    <property type="term" value="F:heme binding"/>
    <property type="evidence" value="ECO:0007669"/>
    <property type="project" value="UniProtKB-UniRule"/>
</dbReference>
<comment type="catalytic activity">
    <reaction evidence="1 15">
        <text>2 a phenolic donor + H2O2 = 2 a phenolic radical donor + 2 H2O</text>
        <dbReference type="Rhea" id="RHEA:56136"/>
        <dbReference type="ChEBI" id="CHEBI:15377"/>
        <dbReference type="ChEBI" id="CHEBI:16240"/>
        <dbReference type="ChEBI" id="CHEBI:139520"/>
        <dbReference type="ChEBI" id="CHEBI:139521"/>
        <dbReference type="EC" id="1.11.1.7"/>
    </reaction>
</comment>
<protein>
    <recommendedName>
        <fullName evidence="3 15">Peroxidase</fullName>
        <ecNumber evidence="3 15">1.11.1.7</ecNumber>
    </recommendedName>
</protein>
<dbReference type="FunFam" id="1.10.420.10:FF:000007">
    <property type="entry name" value="Peroxidase"/>
    <property type="match status" value="1"/>
</dbReference>
<feature type="domain" description="Plant heme peroxidase family profile" evidence="16">
    <location>
        <begin position="39"/>
        <end position="362"/>
    </location>
</feature>
<evidence type="ECO:0000313" key="17">
    <source>
        <dbReference type="EMBL" id="GMN52510.1"/>
    </source>
</evidence>
<evidence type="ECO:0000256" key="10">
    <source>
        <dbReference type="ARBA" id="ARBA00023157"/>
    </source>
</evidence>
<evidence type="ECO:0000256" key="5">
    <source>
        <dbReference type="ARBA" id="ARBA00022617"/>
    </source>
</evidence>
<keyword evidence="12 15" id="KW-0106">Calcium</keyword>
<feature type="disulfide bond" evidence="14">
    <location>
        <begin position="51"/>
        <end position="127"/>
    </location>
</feature>
<dbReference type="GO" id="GO:0046872">
    <property type="term" value="F:metal ion binding"/>
    <property type="evidence" value="ECO:0007669"/>
    <property type="project" value="UniProtKB-UniRule"/>
</dbReference>
<evidence type="ECO:0000256" key="11">
    <source>
        <dbReference type="PIRSR" id="PIRSR600823-2"/>
    </source>
</evidence>
<comment type="similarity">
    <text evidence="15">Belongs to the peroxidase family. Classical plant (class III) peroxidase subfamily.</text>
</comment>
<feature type="binding site" evidence="12">
    <location>
        <position position="86"/>
    </location>
    <ligand>
        <name>Ca(2+)</name>
        <dbReference type="ChEBI" id="CHEBI:29108"/>
        <label>1</label>
    </ligand>
</feature>
<name>A0AA88DC28_FICCA</name>
<dbReference type="Gene3D" id="1.10.520.10">
    <property type="match status" value="1"/>
</dbReference>
<comment type="caution">
    <text evidence="17">The sequence shown here is derived from an EMBL/GenBank/DDBJ whole genome shotgun (WGS) entry which is preliminary data.</text>
</comment>
<evidence type="ECO:0000256" key="14">
    <source>
        <dbReference type="PIRSR" id="PIRSR600823-5"/>
    </source>
</evidence>
<sequence length="369" mass="40910">MGSQRKGLTSFIPLLALAVVLSLCLGLAKAATTLPKPVKLEWHYYRIHNTCKDAEIYVRHQVNESYANDKSIVAKLLRLASTDCLVTGCDASILLDGPNSEKTSIKNRGLGGLALINKIKTVLEARCPRVVSCADILQLATRDAVHLAGFSHSDPSSNKTFKFLFKFDQSGAPSYPVFTGRRDGMTSIASSVDIPSPSISLEKATAYFKSKGLDVLDMTTLLGAHTLGRTHCRNIEDRLYNFNGTRKPDPTMDPSFREEMKKKCPERVKAGQSDPLVYLNPESGEHFSFKETYYKRVLKSLAVLGIDQQLLYGNDTKEITQEFAQGFEDFRKSFALSMSRMGNLKVLTGNQGEIRVNCTCTNKDNPHLK</sequence>
<evidence type="ECO:0000256" key="2">
    <source>
        <dbReference type="ARBA" id="ARBA00006873"/>
    </source>
</evidence>
<dbReference type="EMBL" id="BTGU01000042">
    <property type="protein sequence ID" value="GMN52510.1"/>
    <property type="molecule type" value="Genomic_DNA"/>
</dbReference>
<feature type="binding site" evidence="11">
    <location>
        <position position="195"/>
    </location>
    <ligand>
        <name>substrate</name>
    </ligand>
</feature>
<feature type="binding site" evidence="12">
    <location>
        <position position="92"/>
    </location>
    <ligand>
        <name>Ca(2+)</name>
        <dbReference type="ChEBI" id="CHEBI:29108"/>
        <label>1</label>
    </ligand>
</feature>
<dbReference type="InterPro" id="IPR033905">
    <property type="entry name" value="Secretory_peroxidase"/>
</dbReference>
<comment type="subcellular location">
    <subcellularLocation>
        <location evidence="15">Secreted</location>
    </subcellularLocation>
</comment>
<comment type="cofactor">
    <cofactor evidence="12 15">
        <name>heme b</name>
        <dbReference type="ChEBI" id="CHEBI:60344"/>
    </cofactor>
    <text evidence="12 15">Binds 1 heme b (iron(II)-protoporphyrin IX) group per subunit.</text>
</comment>
<dbReference type="InterPro" id="IPR000823">
    <property type="entry name" value="Peroxidase_pln"/>
</dbReference>
<feature type="disulfide bond" evidence="14">
    <location>
        <begin position="232"/>
        <end position="264"/>
    </location>
</feature>
<keyword evidence="15" id="KW-0376">Hydrogen peroxide</keyword>
<feature type="chain" id="PRO_5041515975" description="Peroxidase" evidence="15">
    <location>
        <begin position="31"/>
        <end position="369"/>
    </location>
</feature>
<evidence type="ECO:0000256" key="15">
    <source>
        <dbReference type="RuleBase" id="RU362060"/>
    </source>
</evidence>
<dbReference type="CDD" id="cd00693">
    <property type="entry name" value="secretory_peroxidase"/>
    <property type="match status" value="1"/>
</dbReference>